<dbReference type="EMBL" id="BX640437">
    <property type="protein sequence ID" value="CAE30625.1"/>
    <property type="molecule type" value="Genomic_DNA"/>
</dbReference>
<evidence type="ECO:0000313" key="3">
    <source>
        <dbReference type="Proteomes" id="UP000001027"/>
    </source>
</evidence>
<dbReference type="InterPro" id="IPR036291">
    <property type="entry name" value="NAD(P)-bd_dom_sf"/>
</dbReference>
<sequence>MSGRIVVTGCHGLVGAEVLASLRHLGREAVGVGRQMSAQRPAQVIDLAGSEAAAALRCLRESGRPIDAVVHCAASFPAAFDSAEAVAIAQTNRRIDSTVIDFCHEIGARLVYCSSSSVYGRLDSTAVAESRALERATGYVAEKIWAEGEIAKRLPSYATLRLCAPYGPGQKTRTVLRIFIERALQGAPILYFGTGSREQDFVHVKDIAAAVVAALDRPTVNGVFNISGGRPITMRELGMLVSRVIADGRVVVRAADRLDPQDGWRARFDLSNARSRLEWRPEMSLEAGIAQWAQVLKEQGDALGAAL</sequence>
<dbReference type="InterPro" id="IPR001509">
    <property type="entry name" value="Epimerase_deHydtase"/>
</dbReference>
<proteinExistence type="predicted"/>
<dbReference type="KEGG" id="bbr:BB0124"/>
<name>A0A0H3LGF7_BORBR</name>
<evidence type="ECO:0000259" key="1">
    <source>
        <dbReference type="Pfam" id="PF01370"/>
    </source>
</evidence>
<dbReference type="PANTHER" id="PTHR43245">
    <property type="entry name" value="BIFUNCTIONAL POLYMYXIN RESISTANCE PROTEIN ARNA"/>
    <property type="match status" value="1"/>
</dbReference>
<dbReference type="eggNOG" id="COG0451">
    <property type="taxonomic scope" value="Bacteria"/>
</dbReference>
<protein>
    <submittedName>
        <fullName evidence="2">UDP-glucose 4-epimerase</fullName>
    </submittedName>
</protein>
<organism evidence="2 3">
    <name type="scientific">Bordetella bronchiseptica (strain ATCC BAA-588 / NCTC 13252 / RB50)</name>
    <name type="common">Alcaligenes bronchisepticus</name>
    <dbReference type="NCBI Taxonomy" id="257310"/>
    <lineage>
        <taxon>Bacteria</taxon>
        <taxon>Pseudomonadati</taxon>
        <taxon>Pseudomonadota</taxon>
        <taxon>Betaproteobacteria</taxon>
        <taxon>Burkholderiales</taxon>
        <taxon>Alcaligenaceae</taxon>
        <taxon>Bordetella</taxon>
    </lineage>
</organism>
<evidence type="ECO:0000313" key="2">
    <source>
        <dbReference type="EMBL" id="CAE30625.1"/>
    </source>
</evidence>
<dbReference type="InterPro" id="IPR050177">
    <property type="entry name" value="Lipid_A_modif_metabolic_enz"/>
</dbReference>
<dbReference type="HOGENOM" id="CLU_007383_1_7_4"/>
<dbReference type="Pfam" id="PF01370">
    <property type="entry name" value="Epimerase"/>
    <property type="match status" value="1"/>
</dbReference>
<dbReference type="GeneID" id="56481192"/>
<dbReference type="AlphaFoldDB" id="A0A0H3LGF7"/>
<dbReference type="SUPFAM" id="SSF51735">
    <property type="entry name" value="NAD(P)-binding Rossmann-fold domains"/>
    <property type="match status" value="1"/>
</dbReference>
<gene>
    <name evidence="2" type="ordered locus">BB0124</name>
</gene>
<reference evidence="2 3" key="1">
    <citation type="journal article" date="2003" name="Nat. Genet.">
        <title>Comparative analysis of the genome sequences of Bordetella pertussis, Bordetella parapertussis and Bordetella bronchiseptica.</title>
        <authorList>
            <person name="Parkhill J."/>
            <person name="Sebaihia M."/>
            <person name="Preston A."/>
            <person name="Murphy L.D."/>
            <person name="Thomson N.R."/>
            <person name="Harris D.E."/>
            <person name="Holden M.T.G."/>
            <person name="Churcher C.M."/>
            <person name="Bentley S.D."/>
            <person name="Mungall K.L."/>
            <person name="Cerdeno-Tarraga A.-M."/>
            <person name="Temple L."/>
            <person name="James K.D."/>
            <person name="Harris B."/>
            <person name="Quail M.A."/>
            <person name="Achtman M."/>
            <person name="Atkin R."/>
            <person name="Baker S."/>
            <person name="Basham D."/>
            <person name="Bason N."/>
            <person name="Cherevach I."/>
            <person name="Chillingworth T."/>
            <person name="Collins M."/>
            <person name="Cronin A."/>
            <person name="Davis P."/>
            <person name="Doggett J."/>
            <person name="Feltwell T."/>
            <person name="Goble A."/>
            <person name="Hamlin N."/>
            <person name="Hauser H."/>
            <person name="Holroyd S."/>
            <person name="Jagels K."/>
            <person name="Leather S."/>
            <person name="Moule S."/>
            <person name="Norberczak H."/>
            <person name="O'Neil S."/>
            <person name="Ormond D."/>
            <person name="Price C."/>
            <person name="Rabbinowitsch E."/>
            <person name="Rutter S."/>
            <person name="Sanders M."/>
            <person name="Saunders D."/>
            <person name="Seeger K."/>
            <person name="Sharp S."/>
            <person name="Simmonds M."/>
            <person name="Skelton J."/>
            <person name="Squares R."/>
            <person name="Squares S."/>
            <person name="Stevens K."/>
            <person name="Unwin L."/>
            <person name="Whitehead S."/>
            <person name="Barrell B.G."/>
            <person name="Maskell D.J."/>
        </authorList>
    </citation>
    <scope>NUCLEOTIDE SEQUENCE [LARGE SCALE GENOMIC DNA]</scope>
    <source>
        <strain evidence="2 3">ATCC BAA-588 / NCTC 13252 / RB50</strain>
    </source>
</reference>
<dbReference type="Proteomes" id="UP000001027">
    <property type="component" value="Chromosome"/>
</dbReference>
<dbReference type="PANTHER" id="PTHR43245:SF13">
    <property type="entry name" value="UDP-D-APIOSE_UDP-D-XYLOSE SYNTHASE 2"/>
    <property type="match status" value="1"/>
</dbReference>
<accession>A0A0H3LGF7</accession>
<dbReference type="Gene3D" id="3.40.50.720">
    <property type="entry name" value="NAD(P)-binding Rossmann-like Domain"/>
    <property type="match status" value="1"/>
</dbReference>
<dbReference type="RefSeq" id="WP_010925711.1">
    <property type="nucleotide sequence ID" value="NC_002927.3"/>
</dbReference>
<feature type="domain" description="NAD-dependent epimerase/dehydratase" evidence="1">
    <location>
        <begin position="5"/>
        <end position="226"/>
    </location>
</feature>